<evidence type="ECO:0000313" key="2">
    <source>
        <dbReference type="Proteomes" id="UP001281147"/>
    </source>
</evidence>
<sequence length="276" mass="29796">MTPQRKAAIVTGGGSGMGYAVAAELVQRGDWVVNLLDVNAETGSEAAKRLGAIFHKVDVTDYHSLGATFKNVYKAHKRLDFVFANAGIAERGDFYATNDTGEEPPPPPNTLPIDINVTSVINTCYLAQHYFRQTPNDGLGPRSIVVTASCGGLYSCPAACIYGASKFAALGWARNIAGPMYKKDGIRVNAIYLLSDGLWEKFPREYFVPIEKVVEVVMMLLDGDGKQANGADSQKPLVGQTVEISGTSHYFRTQVEYCDEAMAAVMSAPGVDDLWA</sequence>
<dbReference type="Proteomes" id="UP001281147">
    <property type="component" value="Unassembled WGS sequence"/>
</dbReference>
<evidence type="ECO:0000313" key="1">
    <source>
        <dbReference type="EMBL" id="KAK3713488.1"/>
    </source>
</evidence>
<organism evidence="1 2">
    <name type="scientific">Vermiconidia calcicola</name>
    <dbReference type="NCBI Taxonomy" id="1690605"/>
    <lineage>
        <taxon>Eukaryota</taxon>
        <taxon>Fungi</taxon>
        <taxon>Dikarya</taxon>
        <taxon>Ascomycota</taxon>
        <taxon>Pezizomycotina</taxon>
        <taxon>Dothideomycetes</taxon>
        <taxon>Dothideomycetidae</taxon>
        <taxon>Mycosphaerellales</taxon>
        <taxon>Extremaceae</taxon>
        <taxon>Vermiconidia</taxon>
    </lineage>
</organism>
<dbReference type="EMBL" id="JAUTXU010000062">
    <property type="protein sequence ID" value="KAK3713488.1"/>
    <property type="molecule type" value="Genomic_DNA"/>
</dbReference>
<gene>
    <name evidence="1" type="ORF">LTR37_008446</name>
</gene>
<keyword evidence="2" id="KW-1185">Reference proteome</keyword>
<accession>A0ACC3NC54</accession>
<comment type="caution">
    <text evidence="1">The sequence shown here is derived from an EMBL/GenBank/DDBJ whole genome shotgun (WGS) entry which is preliminary data.</text>
</comment>
<name>A0ACC3NC54_9PEZI</name>
<protein>
    <submittedName>
        <fullName evidence="1">Uncharacterized protein</fullName>
    </submittedName>
</protein>
<reference evidence="1" key="1">
    <citation type="submission" date="2023-07" db="EMBL/GenBank/DDBJ databases">
        <title>Black Yeasts Isolated from many extreme environments.</title>
        <authorList>
            <person name="Coleine C."/>
            <person name="Stajich J.E."/>
            <person name="Selbmann L."/>
        </authorList>
    </citation>
    <scope>NUCLEOTIDE SEQUENCE</scope>
    <source>
        <strain evidence="1">CCFEE 5714</strain>
    </source>
</reference>
<proteinExistence type="predicted"/>